<reference evidence="1" key="1">
    <citation type="submission" date="2024-07" db="EMBL/GenBank/DDBJ databases">
        <authorList>
            <person name="Yu S.T."/>
        </authorList>
    </citation>
    <scope>NUCLEOTIDE SEQUENCE</scope>
    <source>
        <strain evidence="1">R41</strain>
    </source>
</reference>
<dbReference type="EMBL" id="CP163443">
    <property type="protein sequence ID" value="XDQ54327.1"/>
    <property type="molecule type" value="Genomic_DNA"/>
</dbReference>
<dbReference type="AlphaFoldDB" id="A0AB39RDU7"/>
<sequence>MITRVSHIIADSDPAGFVLALEVAHELHAPAERTPEVAVPQLMGLRMSAARPHRRKIPLRRLSALSSLPS</sequence>
<organism evidence="1">
    <name type="scientific">Streptomyces sp. R41</name>
    <dbReference type="NCBI Taxonomy" id="3238632"/>
    <lineage>
        <taxon>Bacteria</taxon>
        <taxon>Bacillati</taxon>
        <taxon>Actinomycetota</taxon>
        <taxon>Actinomycetes</taxon>
        <taxon>Kitasatosporales</taxon>
        <taxon>Streptomycetaceae</taxon>
        <taxon>Streptomyces</taxon>
    </lineage>
</organism>
<accession>A0AB39RDU7</accession>
<dbReference type="RefSeq" id="WP_369247547.1">
    <property type="nucleotide sequence ID" value="NZ_CP163443.1"/>
</dbReference>
<gene>
    <name evidence="1" type="ORF">AB5J53_22960</name>
</gene>
<proteinExistence type="predicted"/>
<protein>
    <submittedName>
        <fullName evidence="1">Uncharacterized protein</fullName>
    </submittedName>
</protein>
<evidence type="ECO:0000313" key="1">
    <source>
        <dbReference type="EMBL" id="XDQ54327.1"/>
    </source>
</evidence>
<name>A0AB39RDU7_9ACTN</name>